<comment type="catalytic activity">
    <reaction evidence="1">
        <text>ATP + protein L-histidine = ADP + protein N-phospho-L-histidine.</text>
        <dbReference type="EC" id="2.7.13.3"/>
    </reaction>
</comment>
<evidence type="ECO:0000256" key="8">
    <source>
        <dbReference type="ARBA" id="ARBA00022989"/>
    </source>
</evidence>
<accession>A0A336JPV4</accession>
<dbReference type="SUPFAM" id="SSF47384">
    <property type="entry name" value="Homodimeric domain of signal transducing histidine kinase"/>
    <property type="match status" value="1"/>
</dbReference>
<keyword evidence="17" id="KW-1185">Reference proteome</keyword>
<keyword evidence="7 15" id="KW-0418">Kinase</keyword>
<dbReference type="Pfam" id="PF02518">
    <property type="entry name" value="HATPase_c"/>
    <property type="match status" value="1"/>
</dbReference>
<evidence type="ECO:0000256" key="4">
    <source>
        <dbReference type="ARBA" id="ARBA00022553"/>
    </source>
</evidence>
<dbReference type="InterPro" id="IPR036097">
    <property type="entry name" value="HisK_dim/P_sf"/>
</dbReference>
<dbReference type="RefSeq" id="WP_114356702.1">
    <property type="nucleotide sequence ID" value="NZ_QRDT01000003.1"/>
</dbReference>
<feature type="domain" description="HAMP" evidence="13">
    <location>
        <begin position="189"/>
        <end position="240"/>
    </location>
</feature>
<dbReference type="InterPro" id="IPR003660">
    <property type="entry name" value="HAMP_dom"/>
</dbReference>
<evidence type="ECO:0000313" key="14">
    <source>
        <dbReference type="EMBL" id="RED38754.1"/>
    </source>
</evidence>
<dbReference type="GO" id="GO:0000155">
    <property type="term" value="F:phosphorelay sensor kinase activity"/>
    <property type="evidence" value="ECO:0007669"/>
    <property type="project" value="InterPro"/>
</dbReference>
<dbReference type="SUPFAM" id="SSF55874">
    <property type="entry name" value="ATPase domain of HSP90 chaperone/DNA topoisomerase II/histidine kinase"/>
    <property type="match status" value="1"/>
</dbReference>
<evidence type="ECO:0000256" key="2">
    <source>
        <dbReference type="ARBA" id="ARBA00004370"/>
    </source>
</evidence>
<evidence type="ECO:0000313" key="16">
    <source>
        <dbReference type="Proteomes" id="UP000252631"/>
    </source>
</evidence>
<dbReference type="PANTHER" id="PTHR45436:SF5">
    <property type="entry name" value="SENSOR HISTIDINE KINASE TRCS"/>
    <property type="match status" value="1"/>
</dbReference>
<evidence type="ECO:0000259" key="12">
    <source>
        <dbReference type="PROSITE" id="PS50109"/>
    </source>
</evidence>
<dbReference type="PRINTS" id="PR00344">
    <property type="entry name" value="BCTRLSENSOR"/>
</dbReference>
<evidence type="ECO:0000313" key="15">
    <source>
        <dbReference type="EMBL" id="SSW89574.1"/>
    </source>
</evidence>
<evidence type="ECO:0000256" key="10">
    <source>
        <dbReference type="ARBA" id="ARBA00023136"/>
    </source>
</evidence>
<dbReference type="Proteomes" id="UP000256343">
    <property type="component" value="Unassembled WGS sequence"/>
</dbReference>
<evidence type="ECO:0000256" key="6">
    <source>
        <dbReference type="ARBA" id="ARBA00022692"/>
    </source>
</evidence>
<name>A0A336JPV4_9BRAD</name>
<dbReference type="Gene3D" id="3.30.565.10">
    <property type="entry name" value="Histidine kinase-like ATPase, C-terminal domain"/>
    <property type="match status" value="1"/>
</dbReference>
<reference evidence="15 16" key="1">
    <citation type="submission" date="2017-08" db="EMBL/GenBank/DDBJ databases">
        <authorList>
            <person name="de Groot N.N."/>
        </authorList>
    </citation>
    <scope>NUCLEOTIDE SEQUENCE [LARGE SCALE GENOMIC DNA]</scope>
    <source>
        <strain evidence="15 16">JA575</strain>
    </source>
</reference>
<dbReference type="InterPro" id="IPR003594">
    <property type="entry name" value="HATPase_dom"/>
</dbReference>
<keyword evidence="9" id="KW-0902">Two-component regulatory system</keyword>
<keyword evidence="10 11" id="KW-0472">Membrane</keyword>
<comment type="subcellular location">
    <subcellularLocation>
        <location evidence="2">Membrane</location>
    </subcellularLocation>
</comment>
<dbReference type="EMBL" id="UFQQ01000003">
    <property type="protein sequence ID" value="SSW89574.1"/>
    <property type="molecule type" value="Genomic_DNA"/>
</dbReference>
<dbReference type="InterPro" id="IPR050428">
    <property type="entry name" value="TCS_sensor_his_kinase"/>
</dbReference>
<dbReference type="PROSITE" id="PS50109">
    <property type="entry name" value="HIS_KIN"/>
    <property type="match status" value="1"/>
</dbReference>
<evidence type="ECO:0000256" key="11">
    <source>
        <dbReference type="SAM" id="Phobius"/>
    </source>
</evidence>
<protein>
    <recommendedName>
        <fullName evidence="3">histidine kinase</fullName>
        <ecNumber evidence="3">2.7.13.3</ecNumber>
    </recommendedName>
</protein>
<gene>
    <name evidence="14" type="ORF">BJ125_103113</name>
    <name evidence="15" type="ORF">SAMN05892882_103113</name>
</gene>
<dbReference type="AlphaFoldDB" id="A0A336JPV4"/>
<keyword evidence="5" id="KW-0808">Transferase</keyword>
<dbReference type="InterPro" id="IPR004358">
    <property type="entry name" value="Sig_transdc_His_kin-like_C"/>
</dbReference>
<dbReference type="InterPro" id="IPR005467">
    <property type="entry name" value="His_kinase_dom"/>
</dbReference>
<dbReference type="EMBL" id="QRDT01000003">
    <property type="protein sequence ID" value="RED38754.1"/>
    <property type="molecule type" value="Genomic_DNA"/>
</dbReference>
<dbReference type="InterPro" id="IPR036890">
    <property type="entry name" value="HATPase_C_sf"/>
</dbReference>
<keyword evidence="8 11" id="KW-1133">Transmembrane helix</keyword>
<dbReference type="Gene3D" id="1.10.287.130">
    <property type="match status" value="1"/>
</dbReference>
<evidence type="ECO:0000256" key="3">
    <source>
        <dbReference type="ARBA" id="ARBA00012438"/>
    </source>
</evidence>
<dbReference type="GO" id="GO:0005886">
    <property type="term" value="C:plasma membrane"/>
    <property type="evidence" value="ECO:0007669"/>
    <property type="project" value="TreeGrafter"/>
</dbReference>
<evidence type="ECO:0000256" key="1">
    <source>
        <dbReference type="ARBA" id="ARBA00000085"/>
    </source>
</evidence>
<keyword evidence="4" id="KW-0597">Phosphoprotein</keyword>
<dbReference type="EC" id="2.7.13.3" evidence="3"/>
<feature type="transmembrane region" description="Helical" evidence="11">
    <location>
        <begin position="12"/>
        <end position="33"/>
    </location>
</feature>
<evidence type="ECO:0000256" key="9">
    <source>
        <dbReference type="ARBA" id="ARBA00023012"/>
    </source>
</evidence>
<feature type="domain" description="Histidine kinase" evidence="12">
    <location>
        <begin position="248"/>
        <end position="442"/>
    </location>
</feature>
<dbReference type="PANTHER" id="PTHR45436">
    <property type="entry name" value="SENSOR HISTIDINE KINASE YKOH"/>
    <property type="match status" value="1"/>
</dbReference>
<dbReference type="SMART" id="SM00387">
    <property type="entry name" value="HATPase_c"/>
    <property type="match status" value="1"/>
</dbReference>
<proteinExistence type="predicted"/>
<dbReference type="PROSITE" id="PS50885">
    <property type="entry name" value="HAMP"/>
    <property type="match status" value="1"/>
</dbReference>
<reference evidence="14 17" key="2">
    <citation type="submission" date="2018-07" db="EMBL/GenBank/DDBJ databases">
        <title>Genomic Encyclopedia of Archaeal and Bacterial Type Strains, Phase II (KMG-II): from individual species to whole genera.</title>
        <authorList>
            <person name="Goeker M."/>
        </authorList>
    </citation>
    <scope>NUCLEOTIDE SEQUENCE [LARGE SCALE GENOMIC DNA]</scope>
    <source>
        <strain evidence="14 17">JA575</strain>
    </source>
</reference>
<dbReference type="OrthoDB" id="9809567at2"/>
<dbReference type="Proteomes" id="UP000252631">
    <property type="component" value="Unassembled WGS sequence"/>
</dbReference>
<evidence type="ECO:0000256" key="7">
    <source>
        <dbReference type="ARBA" id="ARBA00022777"/>
    </source>
</evidence>
<sequence>MRHSSLRLRLIAGGAGAILIALSIAGFALTILFERHITRTIADDLEVSLKQLLAGIEAGPDGRLAVVRPPTDPRFSEPLSGLYWQVGDDGDQLVRSRSLWDDRLTVPIDQPGPGEVHHHDIAGPFGSRLSIVERRVLLTLGGKSVPIRAAVAVDLARVDAAGKAFARDLVVALGLLGAVLALATSVQVMLGLRPLAALRRDVAAIRSGRSRRLPEAVPDEVRPLVEEVNALLDAQAHEIERSRDRAADLAHGLKTPLAALAGDAARLRERGEDKLARDIEAVGAAMSRHVDRELARARLRGAARRGESVAVELLPLVRSLVTIQSRTPAGRSIAYEIEVADYVAVPIERTDLAEVLGNLLDNATRHAKSRVRIGTACDADEFCVMIEDDGEGLDEAARTEVLSRGIRLDQRGEGAGLGLAIVQDVLDAYGWSLRLTRSDLGGLKACCCAAVASAGPGRF</sequence>
<evidence type="ECO:0000256" key="5">
    <source>
        <dbReference type="ARBA" id="ARBA00022679"/>
    </source>
</evidence>
<organism evidence="15 16">
    <name type="scientific">Rhodopseudomonas pentothenatexigens</name>
    <dbReference type="NCBI Taxonomy" id="999699"/>
    <lineage>
        <taxon>Bacteria</taxon>
        <taxon>Pseudomonadati</taxon>
        <taxon>Pseudomonadota</taxon>
        <taxon>Alphaproteobacteria</taxon>
        <taxon>Hyphomicrobiales</taxon>
        <taxon>Nitrobacteraceae</taxon>
        <taxon>Rhodopseudomonas</taxon>
    </lineage>
</organism>
<keyword evidence="6 11" id="KW-0812">Transmembrane</keyword>
<evidence type="ECO:0000313" key="17">
    <source>
        <dbReference type="Proteomes" id="UP000256343"/>
    </source>
</evidence>
<evidence type="ECO:0000259" key="13">
    <source>
        <dbReference type="PROSITE" id="PS50885"/>
    </source>
</evidence>
<feature type="transmembrane region" description="Helical" evidence="11">
    <location>
        <begin position="169"/>
        <end position="190"/>
    </location>
</feature>